<evidence type="ECO:0000313" key="2">
    <source>
        <dbReference type="Proteomes" id="UP000748025"/>
    </source>
</evidence>
<dbReference type="AlphaFoldDB" id="A0A9P7N6L5"/>
<dbReference type="EMBL" id="SRPW01002542">
    <property type="protein sequence ID" value="KAG5992113.1"/>
    <property type="molecule type" value="Genomic_DNA"/>
</dbReference>
<keyword evidence="2" id="KW-1185">Reference proteome</keyword>
<evidence type="ECO:0000313" key="1">
    <source>
        <dbReference type="EMBL" id="KAG5992113.1"/>
    </source>
</evidence>
<protein>
    <submittedName>
        <fullName evidence="1">Uncharacterized protein</fullName>
    </submittedName>
</protein>
<dbReference type="Proteomes" id="UP000748025">
    <property type="component" value="Unassembled WGS sequence"/>
</dbReference>
<proteinExistence type="predicted"/>
<organism evidence="1 2">
    <name type="scientific">Claviceps pusilla</name>
    <dbReference type="NCBI Taxonomy" id="123648"/>
    <lineage>
        <taxon>Eukaryota</taxon>
        <taxon>Fungi</taxon>
        <taxon>Dikarya</taxon>
        <taxon>Ascomycota</taxon>
        <taxon>Pezizomycotina</taxon>
        <taxon>Sordariomycetes</taxon>
        <taxon>Hypocreomycetidae</taxon>
        <taxon>Hypocreales</taxon>
        <taxon>Clavicipitaceae</taxon>
        <taxon>Claviceps</taxon>
    </lineage>
</organism>
<comment type="caution">
    <text evidence="1">The sequence shown here is derived from an EMBL/GenBank/DDBJ whole genome shotgun (WGS) entry which is preliminary data.</text>
</comment>
<name>A0A9P7N6L5_9HYPO</name>
<reference evidence="1" key="1">
    <citation type="journal article" date="2020" name="bioRxiv">
        <title>Whole genome comparisons of ergot fungi reveals the divergence and evolution of species within the genus Claviceps are the result of varying mechanisms driving genome evolution and host range expansion.</title>
        <authorList>
            <person name="Wyka S.A."/>
            <person name="Mondo S.J."/>
            <person name="Liu M."/>
            <person name="Dettman J."/>
            <person name="Nalam V."/>
            <person name="Broders K.D."/>
        </authorList>
    </citation>
    <scope>NUCLEOTIDE SEQUENCE</scope>
    <source>
        <strain evidence="1">CCC 602</strain>
    </source>
</reference>
<sequence length="72" mass="8097">MAGRRAVDLKWWDGNATRSVGAAHLSLPIASKVVTRLRVGTRLCRWANRFKDTPQDAMSDIKDSDIKDTKEI</sequence>
<accession>A0A9P7N6L5</accession>
<gene>
    <name evidence="1" type="ORF">E4U43_003847</name>
</gene>